<dbReference type="InterPro" id="IPR023772">
    <property type="entry name" value="DNA-bd_HTH_TetR-type_CS"/>
</dbReference>
<evidence type="ECO:0000256" key="4">
    <source>
        <dbReference type="PROSITE-ProRule" id="PRU00335"/>
    </source>
</evidence>
<dbReference type="PANTHER" id="PTHR30055:SF234">
    <property type="entry name" value="HTH-TYPE TRANSCRIPTIONAL REGULATOR BETI"/>
    <property type="match status" value="1"/>
</dbReference>
<feature type="DNA-binding region" description="H-T-H motif" evidence="4">
    <location>
        <begin position="37"/>
        <end position="56"/>
    </location>
</feature>
<dbReference type="PROSITE" id="PS01081">
    <property type="entry name" value="HTH_TETR_1"/>
    <property type="match status" value="1"/>
</dbReference>
<dbReference type="Gene3D" id="1.10.357.10">
    <property type="entry name" value="Tetracycline Repressor, domain 2"/>
    <property type="match status" value="1"/>
</dbReference>
<dbReference type="eggNOG" id="COG1309">
    <property type="taxonomic scope" value="Bacteria"/>
</dbReference>
<proteinExistence type="predicted"/>
<dbReference type="InterPro" id="IPR001647">
    <property type="entry name" value="HTH_TetR"/>
</dbReference>
<keyword evidence="7" id="KW-1185">Reference proteome</keyword>
<protein>
    <submittedName>
        <fullName evidence="6">TetR family transcriptional regulator</fullName>
    </submittedName>
</protein>
<evidence type="ECO:0000256" key="3">
    <source>
        <dbReference type="ARBA" id="ARBA00023163"/>
    </source>
</evidence>
<dbReference type="SUPFAM" id="SSF46689">
    <property type="entry name" value="Homeodomain-like"/>
    <property type="match status" value="1"/>
</dbReference>
<organism evidence="6 7">
    <name type="scientific">Viridibacillus arenosi FSL R5-213</name>
    <dbReference type="NCBI Taxonomy" id="1227360"/>
    <lineage>
        <taxon>Bacteria</taxon>
        <taxon>Bacillati</taxon>
        <taxon>Bacillota</taxon>
        <taxon>Bacilli</taxon>
        <taxon>Bacillales</taxon>
        <taxon>Caryophanaceae</taxon>
        <taxon>Viridibacillus</taxon>
    </lineage>
</organism>
<evidence type="ECO:0000256" key="2">
    <source>
        <dbReference type="ARBA" id="ARBA00023125"/>
    </source>
</evidence>
<dbReference type="PANTHER" id="PTHR30055">
    <property type="entry name" value="HTH-TYPE TRANSCRIPTIONAL REGULATOR RUTR"/>
    <property type="match status" value="1"/>
</dbReference>
<dbReference type="EMBL" id="ASQA01000033">
    <property type="protein sequence ID" value="ETT82869.1"/>
    <property type="molecule type" value="Genomic_DNA"/>
</dbReference>
<evidence type="ECO:0000256" key="1">
    <source>
        <dbReference type="ARBA" id="ARBA00023015"/>
    </source>
</evidence>
<dbReference type="AlphaFoldDB" id="W4ERG9"/>
<reference evidence="6 7" key="1">
    <citation type="journal article" date="2014" name="BMC Genomics">
        <title>Genomic comparison of sporeforming bacilli isolated from milk.</title>
        <authorList>
            <person name="Moreno Switt A.I."/>
            <person name="Andrus A.D."/>
            <person name="Ranieri M.L."/>
            <person name="Orsi R.H."/>
            <person name="Ivy R."/>
            <person name="den Bakker H.C."/>
            <person name="Martin N.H."/>
            <person name="Wiedmann M."/>
            <person name="Boor K.J."/>
        </authorList>
    </citation>
    <scope>NUCLEOTIDE SEQUENCE [LARGE SCALE GENOMIC DNA]</scope>
    <source>
        <strain evidence="6 7">FSL R5-213</strain>
    </source>
</reference>
<evidence type="ECO:0000313" key="7">
    <source>
        <dbReference type="Proteomes" id="UP000019062"/>
    </source>
</evidence>
<name>W4ERG9_9BACL</name>
<dbReference type="SUPFAM" id="SSF48498">
    <property type="entry name" value="Tetracyclin repressor-like, C-terminal domain"/>
    <property type="match status" value="1"/>
</dbReference>
<comment type="caution">
    <text evidence="6">The sequence shown here is derived from an EMBL/GenBank/DDBJ whole genome shotgun (WGS) entry which is preliminary data.</text>
</comment>
<gene>
    <name evidence="6" type="ORF">C176_13207</name>
</gene>
<dbReference type="Pfam" id="PF00440">
    <property type="entry name" value="TetR_N"/>
    <property type="match status" value="1"/>
</dbReference>
<dbReference type="GO" id="GO:0000976">
    <property type="term" value="F:transcription cis-regulatory region binding"/>
    <property type="evidence" value="ECO:0007669"/>
    <property type="project" value="TreeGrafter"/>
</dbReference>
<accession>W4ERG9</accession>
<dbReference type="GO" id="GO:0003700">
    <property type="term" value="F:DNA-binding transcription factor activity"/>
    <property type="evidence" value="ECO:0007669"/>
    <property type="project" value="TreeGrafter"/>
</dbReference>
<sequence length="201" mass="22947">MTDTHHSNKQTKGALTKQKIIVEARNLFYKQGFDATSTSQIAKTVGVSEAALYKHFKGKMALLLATVEPARSYDKEESYYAILSNIDLISAWTDQIIATVFHNRPQYSIIFSESPRHPELSENYIRHIHQLTNADKELLKRMDEGKLPKLDLILFQVGLIGSFLAMLTHKSIYEPNLNLQEIPEDIHHILLSIVEGKLFQQ</sequence>
<keyword evidence="1" id="KW-0805">Transcription regulation</keyword>
<keyword evidence="3" id="KW-0804">Transcription</keyword>
<dbReference type="InterPro" id="IPR050109">
    <property type="entry name" value="HTH-type_TetR-like_transc_reg"/>
</dbReference>
<dbReference type="InterPro" id="IPR036271">
    <property type="entry name" value="Tet_transcr_reg_TetR-rel_C_sf"/>
</dbReference>
<evidence type="ECO:0000259" key="5">
    <source>
        <dbReference type="PROSITE" id="PS50977"/>
    </source>
</evidence>
<feature type="domain" description="HTH tetR-type" evidence="5">
    <location>
        <begin position="14"/>
        <end position="74"/>
    </location>
</feature>
<dbReference type="Proteomes" id="UP000019062">
    <property type="component" value="Unassembled WGS sequence"/>
</dbReference>
<dbReference type="PATRIC" id="fig|1227360.4.peg.2694"/>
<evidence type="ECO:0000313" key="6">
    <source>
        <dbReference type="EMBL" id="ETT82869.1"/>
    </source>
</evidence>
<dbReference type="RefSeq" id="WP_038186022.1">
    <property type="nucleotide sequence ID" value="NZ_ASQA01000033.1"/>
</dbReference>
<dbReference type="PROSITE" id="PS50977">
    <property type="entry name" value="HTH_TETR_2"/>
    <property type="match status" value="1"/>
</dbReference>
<dbReference type="InterPro" id="IPR009057">
    <property type="entry name" value="Homeodomain-like_sf"/>
</dbReference>
<keyword evidence="2 4" id="KW-0238">DNA-binding</keyword>
<dbReference type="PRINTS" id="PR00455">
    <property type="entry name" value="HTHTETR"/>
</dbReference>